<dbReference type="VEuPathDB" id="VectorBase:ISCW020385"/>
<gene>
    <name evidence="1" type="ORF">IscW_ISCW020385</name>
</gene>
<reference evidence="2" key="2">
    <citation type="submission" date="2020-05" db="UniProtKB">
        <authorList>
            <consortium name="EnsemblMetazoa"/>
        </authorList>
    </citation>
    <scope>IDENTIFICATION</scope>
    <source>
        <strain evidence="2">wikel</strain>
    </source>
</reference>
<dbReference type="VEuPathDB" id="VectorBase:ISCI020385"/>
<name>B7PYK2_IXOSC</name>
<dbReference type="PaxDb" id="6945-B7PYK2"/>
<reference evidence="1 3" key="1">
    <citation type="submission" date="2008-03" db="EMBL/GenBank/DDBJ databases">
        <title>Annotation of Ixodes scapularis.</title>
        <authorList>
            <consortium name="Ixodes scapularis Genome Project Consortium"/>
            <person name="Caler E."/>
            <person name="Hannick L.I."/>
            <person name="Bidwell S."/>
            <person name="Joardar V."/>
            <person name="Thiagarajan M."/>
            <person name="Amedeo P."/>
            <person name="Galinsky K.J."/>
            <person name="Schobel S."/>
            <person name="Inman J."/>
            <person name="Hostetler J."/>
            <person name="Miller J."/>
            <person name="Hammond M."/>
            <person name="Megy K."/>
            <person name="Lawson D."/>
            <person name="Kodira C."/>
            <person name="Sutton G."/>
            <person name="Meyer J."/>
            <person name="Hill C.A."/>
            <person name="Birren B."/>
            <person name="Nene V."/>
            <person name="Collins F."/>
            <person name="Alarcon-Chaidez F."/>
            <person name="Wikel S."/>
            <person name="Strausberg R."/>
        </authorList>
    </citation>
    <scope>NUCLEOTIDE SEQUENCE [LARGE SCALE GENOMIC DNA]</scope>
    <source>
        <strain evidence="3">Wikel</strain>
        <strain evidence="1">Wikel colony</strain>
    </source>
</reference>
<accession>B7PYK2</accession>
<dbReference type="HOGENOM" id="CLU_2239522_0_0_1"/>
<evidence type="ECO:0000313" key="2">
    <source>
        <dbReference type="EnsemblMetazoa" id="ISCW020385-PA"/>
    </source>
</evidence>
<organism>
    <name type="scientific">Ixodes scapularis</name>
    <name type="common">Black-legged tick</name>
    <name type="synonym">Deer tick</name>
    <dbReference type="NCBI Taxonomy" id="6945"/>
    <lineage>
        <taxon>Eukaryota</taxon>
        <taxon>Metazoa</taxon>
        <taxon>Ecdysozoa</taxon>
        <taxon>Arthropoda</taxon>
        <taxon>Chelicerata</taxon>
        <taxon>Arachnida</taxon>
        <taxon>Acari</taxon>
        <taxon>Parasitiformes</taxon>
        <taxon>Ixodida</taxon>
        <taxon>Ixodoidea</taxon>
        <taxon>Ixodidae</taxon>
        <taxon>Ixodinae</taxon>
        <taxon>Ixodes</taxon>
    </lineage>
</organism>
<dbReference type="EMBL" id="ABJB010829653">
    <property type="status" value="NOT_ANNOTATED_CDS"/>
    <property type="molecule type" value="Genomic_DNA"/>
</dbReference>
<dbReference type="AlphaFoldDB" id="B7PYK2"/>
<keyword evidence="3" id="KW-1185">Reference proteome</keyword>
<dbReference type="Proteomes" id="UP000001555">
    <property type="component" value="Unassembled WGS sequence"/>
</dbReference>
<evidence type="ECO:0000313" key="3">
    <source>
        <dbReference type="Proteomes" id="UP000001555"/>
    </source>
</evidence>
<dbReference type="EMBL" id="DS820456">
    <property type="protein sequence ID" value="EEC11674.1"/>
    <property type="molecule type" value="Genomic_DNA"/>
</dbReference>
<sequence length="105" mass="11736">MYEPARSRREKRTCALDLSRELAWHDCRSSENVPARTTTALRSCIAPQEHRKGDRVPVSTLPTHLGPAWGNSAVTVSPMSPSRDEGVFFLVHVALSIARYSEACW</sequence>
<proteinExistence type="predicted"/>
<dbReference type="InParanoid" id="B7PYK2"/>
<evidence type="ECO:0000313" key="1">
    <source>
        <dbReference type="EMBL" id="EEC11674.1"/>
    </source>
</evidence>
<protein>
    <submittedName>
        <fullName evidence="1 2">Uncharacterized protein</fullName>
    </submittedName>
</protein>
<dbReference type="EnsemblMetazoa" id="ISCW020385-RA">
    <property type="protein sequence ID" value="ISCW020385-PA"/>
    <property type="gene ID" value="ISCW020385"/>
</dbReference>